<dbReference type="InterPro" id="IPR001647">
    <property type="entry name" value="HTH_TetR"/>
</dbReference>
<comment type="caution">
    <text evidence="4">The sequence shown here is derived from an EMBL/GenBank/DDBJ whole genome shotgun (WGS) entry which is preliminary data.</text>
</comment>
<accession>A0A2T2XH50</accession>
<dbReference type="Gene3D" id="1.10.357.10">
    <property type="entry name" value="Tetracycline Repressor, domain 2"/>
    <property type="match status" value="1"/>
</dbReference>
<dbReference type="Pfam" id="PF17932">
    <property type="entry name" value="TetR_C_24"/>
    <property type="match status" value="1"/>
</dbReference>
<sequence>MNPGNTRRVGRPRLSDELNPLVTLTAEERRSLFLEKAAELFEDQGYASTSIEDITECLGLSKGIFYYYWKSKKEILLEIHARAVGALNTQLDEVMRHISDPGQRVTKAIESHLNVVMRHRSLVAVLLGEAAFSEETIKERRAYTERIQHILEDAIQAGVIDPIYQPKILAFALLGLLNSVAQWYQADGPMPASEITAVYLRLAMQGCQKH</sequence>
<evidence type="ECO:0000313" key="4">
    <source>
        <dbReference type="EMBL" id="PSR33831.1"/>
    </source>
</evidence>
<keyword evidence="1 2" id="KW-0238">DNA-binding</keyword>
<reference evidence="4 5" key="1">
    <citation type="journal article" date="2014" name="BMC Genomics">
        <title>Comparison of environmental and isolate Sulfobacillus genomes reveals diverse carbon, sulfur, nitrogen, and hydrogen metabolisms.</title>
        <authorList>
            <person name="Justice N.B."/>
            <person name="Norman A."/>
            <person name="Brown C.T."/>
            <person name="Singh A."/>
            <person name="Thomas B.C."/>
            <person name="Banfield J.F."/>
        </authorList>
    </citation>
    <scope>NUCLEOTIDE SEQUENCE [LARGE SCALE GENOMIC DNA]</scope>
    <source>
        <strain evidence="4">AMDSBA4</strain>
    </source>
</reference>
<evidence type="ECO:0000256" key="2">
    <source>
        <dbReference type="PROSITE-ProRule" id="PRU00335"/>
    </source>
</evidence>
<name>A0A2T2XH50_9FIRM</name>
<organism evidence="4 5">
    <name type="scientific">Sulfobacillus benefaciens</name>
    <dbReference type="NCBI Taxonomy" id="453960"/>
    <lineage>
        <taxon>Bacteria</taxon>
        <taxon>Bacillati</taxon>
        <taxon>Bacillota</taxon>
        <taxon>Clostridia</taxon>
        <taxon>Eubacteriales</taxon>
        <taxon>Clostridiales Family XVII. Incertae Sedis</taxon>
        <taxon>Sulfobacillus</taxon>
    </lineage>
</organism>
<dbReference type="Proteomes" id="UP000242972">
    <property type="component" value="Unassembled WGS sequence"/>
</dbReference>
<dbReference type="Pfam" id="PF00440">
    <property type="entry name" value="TetR_N"/>
    <property type="match status" value="1"/>
</dbReference>
<evidence type="ECO:0000313" key="5">
    <source>
        <dbReference type="Proteomes" id="UP000242972"/>
    </source>
</evidence>
<dbReference type="GO" id="GO:0003677">
    <property type="term" value="F:DNA binding"/>
    <property type="evidence" value="ECO:0007669"/>
    <property type="project" value="UniProtKB-UniRule"/>
</dbReference>
<proteinExistence type="predicted"/>
<evidence type="ECO:0000256" key="1">
    <source>
        <dbReference type="ARBA" id="ARBA00023125"/>
    </source>
</evidence>
<dbReference type="PANTHER" id="PTHR43479">
    <property type="entry name" value="ACREF/ENVCD OPERON REPRESSOR-RELATED"/>
    <property type="match status" value="1"/>
</dbReference>
<feature type="DNA-binding region" description="H-T-H motif" evidence="2">
    <location>
        <begin position="50"/>
        <end position="69"/>
    </location>
</feature>
<dbReference type="InterPro" id="IPR009057">
    <property type="entry name" value="Homeodomain-like_sf"/>
</dbReference>
<dbReference type="AlphaFoldDB" id="A0A2T2XH50"/>
<dbReference type="InterPro" id="IPR023772">
    <property type="entry name" value="DNA-bd_HTH_TetR-type_CS"/>
</dbReference>
<dbReference type="InterPro" id="IPR050624">
    <property type="entry name" value="HTH-type_Tx_Regulator"/>
</dbReference>
<evidence type="ECO:0000259" key="3">
    <source>
        <dbReference type="PROSITE" id="PS50977"/>
    </source>
</evidence>
<dbReference type="Gene3D" id="1.10.10.60">
    <property type="entry name" value="Homeodomain-like"/>
    <property type="match status" value="1"/>
</dbReference>
<gene>
    <name evidence="4" type="ORF">C7B46_08270</name>
</gene>
<dbReference type="SUPFAM" id="SSF46689">
    <property type="entry name" value="Homeodomain-like"/>
    <property type="match status" value="1"/>
</dbReference>
<dbReference type="EMBL" id="PXYW01000016">
    <property type="protein sequence ID" value="PSR33831.1"/>
    <property type="molecule type" value="Genomic_DNA"/>
</dbReference>
<dbReference type="InterPro" id="IPR041490">
    <property type="entry name" value="KstR2_TetR_C"/>
</dbReference>
<dbReference type="PROSITE" id="PS01081">
    <property type="entry name" value="HTH_TETR_1"/>
    <property type="match status" value="1"/>
</dbReference>
<dbReference type="PRINTS" id="PR00455">
    <property type="entry name" value="HTHTETR"/>
</dbReference>
<dbReference type="InterPro" id="IPR036271">
    <property type="entry name" value="Tet_transcr_reg_TetR-rel_C_sf"/>
</dbReference>
<dbReference type="PROSITE" id="PS50977">
    <property type="entry name" value="HTH_TETR_2"/>
    <property type="match status" value="1"/>
</dbReference>
<feature type="domain" description="HTH tetR-type" evidence="3">
    <location>
        <begin position="27"/>
        <end position="87"/>
    </location>
</feature>
<dbReference type="PANTHER" id="PTHR43479:SF11">
    <property type="entry name" value="ACREF_ENVCD OPERON REPRESSOR-RELATED"/>
    <property type="match status" value="1"/>
</dbReference>
<protein>
    <recommendedName>
        <fullName evidence="3">HTH tetR-type domain-containing protein</fullName>
    </recommendedName>
</protein>
<dbReference type="SUPFAM" id="SSF48498">
    <property type="entry name" value="Tetracyclin repressor-like, C-terminal domain"/>
    <property type="match status" value="1"/>
</dbReference>